<dbReference type="GO" id="GO:0046513">
    <property type="term" value="P:ceramide biosynthetic process"/>
    <property type="evidence" value="ECO:0007669"/>
    <property type="project" value="TreeGrafter"/>
</dbReference>
<dbReference type="GO" id="GO:0004143">
    <property type="term" value="F:ATP-dependent diacylglycerol kinase activity"/>
    <property type="evidence" value="ECO:0007669"/>
    <property type="project" value="TreeGrafter"/>
</dbReference>
<evidence type="ECO:0000313" key="2">
    <source>
        <dbReference type="EMBL" id="CAD7272930.1"/>
    </source>
</evidence>
<dbReference type="SMART" id="SM00046">
    <property type="entry name" value="DAGKc"/>
    <property type="match status" value="1"/>
</dbReference>
<dbReference type="GO" id="GO:0046512">
    <property type="term" value="P:sphingosine biosynthetic process"/>
    <property type="evidence" value="ECO:0007669"/>
    <property type="project" value="TreeGrafter"/>
</dbReference>
<dbReference type="OrthoDB" id="9979394at2759"/>
<protein>
    <recommendedName>
        <fullName evidence="1">DAGKc domain-containing protein</fullName>
    </recommendedName>
</protein>
<dbReference type="PROSITE" id="PS50146">
    <property type="entry name" value="DAGK"/>
    <property type="match status" value="1"/>
</dbReference>
<proteinExistence type="predicted"/>
<evidence type="ECO:0000259" key="1">
    <source>
        <dbReference type="PROSITE" id="PS50146"/>
    </source>
</evidence>
<accession>A0A7R9BE14</accession>
<organism evidence="2">
    <name type="scientific">Notodromas monacha</name>
    <dbReference type="NCBI Taxonomy" id="399045"/>
    <lineage>
        <taxon>Eukaryota</taxon>
        <taxon>Metazoa</taxon>
        <taxon>Ecdysozoa</taxon>
        <taxon>Arthropoda</taxon>
        <taxon>Crustacea</taxon>
        <taxon>Oligostraca</taxon>
        <taxon>Ostracoda</taxon>
        <taxon>Podocopa</taxon>
        <taxon>Podocopida</taxon>
        <taxon>Cypridocopina</taxon>
        <taxon>Cypridoidea</taxon>
        <taxon>Cyprididae</taxon>
        <taxon>Notodromas</taxon>
    </lineage>
</organism>
<dbReference type="EMBL" id="OA882114">
    <property type="protein sequence ID" value="CAD7272930.1"/>
    <property type="molecule type" value="Genomic_DNA"/>
</dbReference>
<sequence>MAKVVRKLREHWKKTVFFSSVAAFGASYWRDRRAEKAIETEFCRSAAEIGNELLAVASEPRSVAVLLNPFAGVGKCQTKFDSWAAPVLYLAGLKVDVVRSDTAGQTRALARVLEASDFGGLDAVVIAGGDGSLSEAVTGFLTRPDETPPAPIVFLPLGATNEFAKREKIGVEDIAKAAFAAVNGKQKALDVVKASVEDLWGAESRQPVYVMNGLRLGPVVDAEVDARRHWWWGSLRRHWTFFKTALRGRFDPVRVKIEFREPCAGCQACLNIGKKRRQENLSVMRSGSWWERWRSPVVVKASNDNEVDVDAFDTDCDLPWHTLELDIADLSVQLSDDGSLDVKVFRGCTSAWDFFSYGTASEDDRRNNLEMFKAGKVIVHPSVELVEAEDGGGLVEKEVFYYFDGEKYVVKPVVASVLRERVNFLTP</sequence>
<dbReference type="InterPro" id="IPR017438">
    <property type="entry name" value="ATP-NAD_kinase_N"/>
</dbReference>
<feature type="domain" description="DAGKc" evidence="1">
    <location>
        <begin position="58"/>
        <end position="198"/>
    </location>
</feature>
<dbReference type="AlphaFoldDB" id="A0A7R9BE14"/>
<dbReference type="Pfam" id="PF00781">
    <property type="entry name" value="DAGK_cat"/>
    <property type="match status" value="1"/>
</dbReference>
<dbReference type="GO" id="GO:0005739">
    <property type="term" value="C:mitochondrion"/>
    <property type="evidence" value="ECO:0007669"/>
    <property type="project" value="TreeGrafter"/>
</dbReference>
<dbReference type="Proteomes" id="UP000678499">
    <property type="component" value="Unassembled WGS sequence"/>
</dbReference>
<dbReference type="InterPro" id="IPR016064">
    <property type="entry name" value="NAD/diacylglycerol_kinase_sf"/>
</dbReference>
<dbReference type="GO" id="GO:0001729">
    <property type="term" value="F:ceramide kinase activity"/>
    <property type="evidence" value="ECO:0007669"/>
    <property type="project" value="TreeGrafter"/>
</dbReference>
<dbReference type="PANTHER" id="PTHR12358">
    <property type="entry name" value="SPHINGOSINE KINASE"/>
    <property type="match status" value="1"/>
</dbReference>
<dbReference type="InterPro" id="IPR001206">
    <property type="entry name" value="Diacylglycerol_kinase_cat_dom"/>
</dbReference>
<evidence type="ECO:0000313" key="3">
    <source>
        <dbReference type="Proteomes" id="UP000678499"/>
    </source>
</evidence>
<dbReference type="GO" id="GO:0047620">
    <property type="term" value="F:acylglycerol kinase activity"/>
    <property type="evidence" value="ECO:0007669"/>
    <property type="project" value="TreeGrafter"/>
</dbReference>
<dbReference type="SUPFAM" id="SSF111331">
    <property type="entry name" value="NAD kinase/diacylglycerol kinase-like"/>
    <property type="match status" value="1"/>
</dbReference>
<dbReference type="GO" id="GO:0016020">
    <property type="term" value="C:membrane"/>
    <property type="evidence" value="ECO:0007669"/>
    <property type="project" value="TreeGrafter"/>
</dbReference>
<dbReference type="InterPro" id="IPR050187">
    <property type="entry name" value="Lipid_Phosphate_FormReg"/>
</dbReference>
<reference evidence="2" key="1">
    <citation type="submission" date="2020-11" db="EMBL/GenBank/DDBJ databases">
        <authorList>
            <person name="Tran Van P."/>
        </authorList>
    </citation>
    <scope>NUCLEOTIDE SEQUENCE</scope>
</reference>
<name>A0A7R9BE14_9CRUS</name>
<gene>
    <name evidence="2" type="ORF">NMOB1V02_LOCUS841</name>
</gene>
<dbReference type="Gene3D" id="3.40.50.10330">
    <property type="entry name" value="Probable inorganic polyphosphate/atp-NAD kinase, domain 1"/>
    <property type="match status" value="1"/>
</dbReference>
<dbReference type="PANTHER" id="PTHR12358:SF31">
    <property type="entry name" value="ACYLGLYCEROL KINASE, MITOCHONDRIAL"/>
    <property type="match status" value="1"/>
</dbReference>
<keyword evidence="3" id="KW-1185">Reference proteome</keyword>
<dbReference type="EMBL" id="CAJPEX010000077">
    <property type="protein sequence ID" value="CAG0913082.1"/>
    <property type="molecule type" value="Genomic_DNA"/>
</dbReference>